<evidence type="ECO:0000313" key="1">
    <source>
        <dbReference type="EMBL" id="JAD19249.1"/>
    </source>
</evidence>
<dbReference type="EMBL" id="GBRH01278646">
    <property type="protein sequence ID" value="JAD19249.1"/>
    <property type="molecule type" value="Transcribed_RNA"/>
</dbReference>
<accession>A0A0A8XZ34</accession>
<sequence length="14" mass="1618">MNGGSGGRFWEFSW</sequence>
<name>A0A0A8XZ34_ARUDO</name>
<reference evidence="1" key="1">
    <citation type="submission" date="2014-09" db="EMBL/GenBank/DDBJ databases">
        <authorList>
            <person name="Magalhaes I.L.F."/>
            <person name="Oliveira U."/>
            <person name="Santos F.R."/>
            <person name="Vidigal T.H.D.A."/>
            <person name="Brescovit A.D."/>
            <person name="Santos A.J."/>
        </authorList>
    </citation>
    <scope>NUCLEOTIDE SEQUENCE</scope>
    <source>
        <tissue evidence="1">Shoot tissue taken approximately 20 cm above the soil surface</tissue>
    </source>
</reference>
<protein>
    <submittedName>
        <fullName evidence="1">Uncharacterized protein</fullName>
    </submittedName>
</protein>
<proteinExistence type="predicted"/>
<organism evidence="1">
    <name type="scientific">Arundo donax</name>
    <name type="common">Giant reed</name>
    <name type="synonym">Donax arundinaceus</name>
    <dbReference type="NCBI Taxonomy" id="35708"/>
    <lineage>
        <taxon>Eukaryota</taxon>
        <taxon>Viridiplantae</taxon>
        <taxon>Streptophyta</taxon>
        <taxon>Embryophyta</taxon>
        <taxon>Tracheophyta</taxon>
        <taxon>Spermatophyta</taxon>
        <taxon>Magnoliopsida</taxon>
        <taxon>Liliopsida</taxon>
        <taxon>Poales</taxon>
        <taxon>Poaceae</taxon>
        <taxon>PACMAD clade</taxon>
        <taxon>Arundinoideae</taxon>
        <taxon>Arundineae</taxon>
        <taxon>Arundo</taxon>
    </lineage>
</organism>
<reference evidence="1" key="2">
    <citation type="journal article" date="2015" name="Data Brief">
        <title>Shoot transcriptome of the giant reed, Arundo donax.</title>
        <authorList>
            <person name="Barrero R.A."/>
            <person name="Guerrero F.D."/>
            <person name="Moolhuijzen P."/>
            <person name="Goolsby J.A."/>
            <person name="Tidwell J."/>
            <person name="Bellgard S.E."/>
            <person name="Bellgard M.I."/>
        </authorList>
    </citation>
    <scope>NUCLEOTIDE SEQUENCE</scope>
    <source>
        <tissue evidence="1">Shoot tissue taken approximately 20 cm above the soil surface</tissue>
    </source>
</reference>